<gene>
    <name evidence="1" type="ORF">EYC84_001681</name>
</gene>
<evidence type="ECO:0000313" key="2">
    <source>
        <dbReference type="Proteomes" id="UP000322873"/>
    </source>
</evidence>
<dbReference type="Proteomes" id="UP000322873">
    <property type="component" value="Unassembled WGS sequence"/>
</dbReference>
<proteinExistence type="predicted"/>
<organism evidence="1 2">
    <name type="scientific">Monilinia fructicola</name>
    <name type="common">Brown rot fungus</name>
    <name type="synonym">Ciboria fructicola</name>
    <dbReference type="NCBI Taxonomy" id="38448"/>
    <lineage>
        <taxon>Eukaryota</taxon>
        <taxon>Fungi</taxon>
        <taxon>Dikarya</taxon>
        <taxon>Ascomycota</taxon>
        <taxon>Pezizomycotina</taxon>
        <taxon>Leotiomycetes</taxon>
        <taxon>Helotiales</taxon>
        <taxon>Sclerotiniaceae</taxon>
        <taxon>Monilinia</taxon>
    </lineage>
</organism>
<dbReference type="EMBL" id="VICG01000005">
    <property type="protein sequence ID" value="KAA8571700.1"/>
    <property type="molecule type" value="Genomic_DNA"/>
</dbReference>
<accession>A0A5M9JSV9</accession>
<protein>
    <submittedName>
        <fullName evidence="1">Uncharacterized protein</fullName>
    </submittedName>
</protein>
<reference evidence="1 2" key="1">
    <citation type="submission" date="2019-06" db="EMBL/GenBank/DDBJ databases">
        <title>Genome Sequence of the Brown Rot Fungal Pathogen Monilinia fructicola.</title>
        <authorList>
            <person name="De Miccolis Angelini R.M."/>
            <person name="Landi L."/>
            <person name="Abate D."/>
            <person name="Pollastro S."/>
            <person name="Romanazzi G."/>
            <person name="Faretra F."/>
        </authorList>
    </citation>
    <scope>NUCLEOTIDE SEQUENCE [LARGE SCALE GENOMIC DNA]</scope>
    <source>
        <strain evidence="1 2">Mfrc123</strain>
    </source>
</reference>
<evidence type="ECO:0000313" key="1">
    <source>
        <dbReference type="EMBL" id="KAA8571700.1"/>
    </source>
</evidence>
<sequence>MAGFYSARGTMNAMRVRLSAVSIFTPRVAEVGGGVGMLPQPTISTQAHTNDGFSRSYTCTVAEDDVASRITPKERGMKRRALMLKCYTDFVVNEIWITIYIPPTHK</sequence>
<keyword evidence="2" id="KW-1185">Reference proteome</keyword>
<dbReference type="AlphaFoldDB" id="A0A5M9JSV9"/>
<name>A0A5M9JSV9_MONFR</name>
<comment type="caution">
    <text evidence="1">The sequence shown here is derived from an EMBL/GenBank/DDBJ whole genome shotgun (WGS) entry which is preliminary data.</text>
</comment>